<comment type="caution">
    <text evidence="3">The sequence shown here is derived from an EMBL/GenBank/DDBJ whole genome shotgun (WGS) entry which is preliminary data.</text>
</comment>
<gene>
    <name evidence="3" type="ORF">Agub_g15507</name>
</gene>
<sequence length="157" mass="16860">MSSGEAPTSSARRADAEDERLKSATSVESEPAASSAPKDSNVTDSEEGAGDDLSRCPICQFIEAGECKSQHQEWVACRSQAKAAGLDYIDECQDHFKTFLQCAIEHRDYYAPFLEMLGGLSEEEVEADTQAARARAEGEGQEGETGGEEGIKENSSS</sequence>
<dbReference type="InterPro" id="IPR012891">
    <property type="entry name" value="GCK_dom"/>
</dbReference>
<evidence type="ECO:0000313" key="3">
    <source>
        <dbReference type="EMBL" id="GFR52876.1"/>
    </source>
</evidence>
<feature type="compositionally biased region" description="Polar residues" evidence="1">
    <location>
        <begin position="1"/>
        <end position="11"/>
    </location>
</feature>
<dbReference type="EMBL" id="BMAR01000074">
    <property type="protein sequence ID" value="GFR52876.1"/>
    <property type="molecule type" value="Genomic_DNA"/>
</dbReference>
<organism evidence="3 4">
    <name type="scientific">Astrephomene gubernaculifera</name>
    <dbReference type="NCBI Taxonomy" id="47775"/>
    <lineage>
        <taxon>Eukaryota</taxon>
        <taxon>Viridiplantae</taxon>
        <taxon>Chlorophyta</taxon>
        <taxon>core chlorophytes</taxon>
        <taxon>Chlorophyceae</taxon>
        <taxon>CS clade</taxon>
        <taxon>Chlamydomonadales</taxon>
        <taxon>Astrephomenaceae</taxon>
        <taxon>Astrephomene</taxon>
    </lineage>
</organism>
<evidence type="ECO:0000259" key="2">
    <source>
        <dbReference type="SMART" id="SM01227"/>
    </source>
</evidence>
<accession>A0AAD3E6Z2</accession>
<feature type="region of interest" description="Disordered" evidence="1">
    <location>
        <begin position="1"/>
        <end position="52"/>
    </location>
</feature>
<feature type="compositionally biased region" description="Low complexity" evidence="1">
    <location>
        <begin position="23"/>
        <end position="37"/>
    </location>
</feature>
<reference evidence="3 4" key="1">
    <citation type="journal article" date="2021" name="Sci. Rep.">
        <title>Genome sequencing of the multicellular alga Astrephomene provides insights into convergent evolution of germ-soma differentiation.</title>
        <authorList>
            <person name="Yamashita S."/>
            <person name="Yamamoto K."/>
            <person name="Matsuzaki R."/>
            <person name="Suzuki S."/>
            <person name="Yamaguchi H."/>
            <person name="Hirooka S."/>
            <person name="Minakuchi Y."/>
            <person name="Miyagishima S."/>
            <person name="Kawachi M."/>
            <person name="Toyoda A."/>
            <person name="Nozaki H."/>
        </authorList>
    </citation>
    <scope>NUCLEOTIDE SEQUENCE [LARGE SCALE GENOMIC DNA]</scope>
    <source>
        <strain evidence="3 4">NIES-4017</strain>
    </source>
</reference>
<dbReference type="SMART" id="SM01227">
    <property type="entry name" value="GCK"/>
    <property type="match status" value="1"/>
</dbReference>
<evidence type="ECO:0000256" key="1">
    <source>
        <dbReference type="SAM" id="MobiDB-lite"/>
    </source>
</evidence>
<name>A0AAD3E6Z2_9CHLO</name>
<dbReference type="AlphaFoldDB" id="A0AAD3E6Z2"/>
<dbReference type="Proteomes" id="UP001054857">
    <property type="component" value="Unassembled WGS sequence"/>
</dbReference>
<proteinExistence type="predicted"/>
<dbReference type="PANTHER" id="PTHR34357">
    <property type="entry name" value="F7A19.14 PROTEIN-RELATED"/>
    <property type="match status" value="1"/>
</dbReference>
<feature type="compositionally biased region" description="Basic and acidic residues" evidence="1">
    <location>
        <begin position="12"/>
        <end position="22"/>
    </location>
</feature>
<dbReference type="PANTHER" id="PTHR34357:SF2">
    <property type="entry name" value="F26F24.3-RELATED"/>
    <property type="match status" value="1"/>
</dbReference>
<evidence type="ECO:0000313" key="4">
    <source>
        <dbReference type="Proteomes" id="UP001054857"/>
    </source>
</evidence>
<feature type="domain" description="GCK" evidence="2">
    <location>
        <begin position="54"/>
        <end position="129"/>
    </location>
</feature>
<keyword evidence="4" id="KW-1185">Reference proteome</keyword>
<dbReference type="Pfam" id="PF07802">
    <property type="entry name" value="GCK"/>
    <property type="match status" value="1"/>
</dbReference>
<dbReference type="Gene3D" id="1.10.287.2900">
    <property type="match status" value="1"/>
</dbReference>
<protein>
    <recommendedName>
        <fullName evidence="2">GCK domain-containing protein</fullName>
    </recommendedName>
</protein>
<feature type="region of interest" description="Disordered" evidence="1">
    <location>
        <begin position="124"/>
        <end position="157"/>
    </location>
</feature>